<organism evidence="1">
    <name type="scientific">Amblyomma maculatum</name>
    <name type="common">Gulf Coast tick</name>
    <dbReference type="NCBI Taxonomy" id="34609"/>
    <lineage>
        <taxon>Eukaryota</taxon>
        <taxon>Metazoa</taxon>
        <taxon>Ecdysozoa</taxon>
        <taxon>Arthropoda</taxon>
        <taxon>Chelicerata</taxon>
        <taxon>Arachnida</taxon>
        <taxon>Acari</taxon>
        <taxon>Parasitiformes</taxon>
        <taxon>Ixodida</taxon>
        <taxon>Ixodoidea</taxon>
        <taxon>Ixodidae</taxon>
        <taxon>Amblyomminae</taxon>
        <taxon>Amblyomma</taxon>
    </lineage>
</organism>
<proteinExistence type="evidence at transcript level"/>
<name>G3MH51_AMBMU</name>
<feature type="non-terminal residue" evidence="1">
    <location>
        <position position="1"/>
    </location>
</feature>
<sequence length="185" mass="20689">HAAYNRPFVFYNAATITISDPLECLRNESKALRSQGCHIVLALGGGDTDVDRQLAESLPEVTAFVVKYRNRYAYPSSSPQPQDLNFDQDLEYPINFTRLSDGGHAYIFAATNHYQLLGKFQITVQTDTLRVTAAKGTPELLNSASPEDPVTWNRTMHYTNEVEPEANKVIGTTKMYPTTSYYASI</sequence>
<dbReference type="EMBL" id="JO841202">
    <property type="protein sequence ID" value="AEO32819.1"/>
    <property type="molecule type" value="mRNA"/>
</dbReference>
<dbReference type="InterPro" id="IPR029052">
    <property type="entry name" value="Metallo-depent_PP-like"/>
</dbReference>
<dbReference type="Gene3D" id="3.60.21.10">
    <property type="match status" value="1"/>
</dbReference>
<evidence type="ECO:0000313" key="1">
    <source>
        <dbReference type="EMBL" id="AEO32819.1"/>
    </source>
</evidence>
<dbReference type="SUPFAM" id="SSF56300">
    <property type="entry name" value="Metallo-dependent phosphatases"/>
    <property type="match status" value="1"/>
</dbReference>
<accession>G3MH51</accession>
<protein>
    <submittedName>
        <fullName evidence="1">Uncharacterized protein</fullName>
    </submittedName>
</protein>
<dbReference type="AlphaFoldDB" id="G3MH51"/>
<reference evidence="1" key="1">
    <citation type="journal article" date="2011" name="PLoS ONE">
        <title>A deep insight into the sialotranscriptome of the gulf coast tick, Amblyomma maculatum.</title>
        <authorList>
            <person name="Karim S."/>
            <person name="Singh P."/>
            <person name="Ribeiro J.M."/>
        </authorList>
    </citation>
    <scope>NUCLEOTIDE SEQUENCE</scope>
    <source>
        <tissue evidence="1">Salivary gland</tissue>
    </source>
</reference>